<accession>A0A4Q7NRW4</accession>
<sequence>MGRIALPVASTADPGTPPVTTPPVTGPPVTSPPPAPRVSLCAVSTHGSCRSTVGARAVRVAARLDRRATLTLSVQAPAARGKRATKPVRVLSRTAARGTTVLSWDRRVGRRAAGHGTWTLVVTATAGGRSTTARLRVRL</sequence>
<dbReference type="EMBL" id="SGXD01000003">
    <property type="protein sequence ID" value="RZS87390.1"/>
    <property type="molecule type" value="Genomic_DNA"/>
</dbReference>
<dbReference type="AlphaFoldDB" id="A0A4Q7NRW4"/>
<proteinExistence type="predicted"/>
<gene>
    <name evidence="2" type="ORF">EV189_2818</name>
</gene>
<evidence type="ECO:0008006" key="4">
    <source>
        <dbReference type="Google" id="ProtNLM"/>
    </source>
</evidence>
<reference evidence="2 3" key="1">
    <citation type="submission" date="2019-02" db="EMBL/GenBank/DDBJ databases">
        <title>Genomic Encyclopedia of Type Strains, Phase IV (KMG-IV): sequencing the most valuable type-strain genomes for metagenomic binning, comparative biology and taxonomic classification.</title>
        <authorList>
            <person name="Goeker M."/>
        </authorList>
    </citation>
    <scope>NUCLEOTIDE SEQUENCE [LARGE SCALE GENOMIC DNA]</scope>
    <source>
        <strain evidence="2 3">DSM 45622</strain>
    </source>
</reference>
<feature type="region of interest" description="Disordered" evidence="1">
    <location>
        <begin position="1"/>
        <end position="35"/>
    </location>
</feature>
<evidence type="ECO:0000313" key="2">
    <source>
        <dbReference type="EMBL" id="RZS87390.1"/>
    </source>
</evidence>
<evidence type="ECO:0000256" key="1">
    <source>
        <dbReference type="SAM" id="MobiDB-lite"/>
    </source>
</evidence>
<dbReference type="RefSeq" id="WP_130493518.1">
    <property type="nucleotide sequence ID" value="NZ_SGXD01000003.1"/>
</dbReference>
<protein>
    <recommendedName>
        <fullName evidence="4">FlgD-like protein</fullName>
    </recommendedName>
</protein>
<evidence type="ECO:0000313" key="3">
    <source>
        <dbReference type="Proteomes" id="UP000293638"/>
    </source>
</evidence>
<comment type="caution">
    <text evidence="2">The sequence shown here is derived from an EMBL/GenBank/DDBJ whole genome shotgun (WGS) entry which is preliminary data.</text>
</comment>
<feature type="compositionally biased region" description="Pro residues" evidence="1">
    <location>
        <begin position="15"/>
        <end position="35"/>
    </location>
</feature>
<dbReference type="Proteomes" id="UP000293638">
    <property type="component" value="Unassembled WGS sequence"/>
</dbReference>
<keyword evidence="3" id="KW-1185">Reference proteome</keyword>
<dbReference type="OrthoDB" id="9812926at2"/>
<name>A0A4Q7NRW4_9ACTN</name>
<organism evidence="2 3">
    <name type="scientific">Motilibacter rhizosphaerae</name>
    <dbReference type="NCBI Taxonomy" id="598652"/>
    <lineage>
        <taxon>Bacteria</taxon>
        <taxon>Bacillati</taxon>
        <taxon>Actinomycetota</taxon>
        <taxon>Actinomycetes</taxon>
        <taxon>Motilibacterales</taxon>
        <taxon>Motilibacteraceae</taxon>
        <taxon>Motilibacter</taxon>
    </lineage>
</organism>